<keyword evidence="5 7" id="KW-1133">Transmembrane helix</keyword>
<evidence type="ECO:0000256" key="5">
    <source>
        <dbReference type="ARBA" id="ARBA00022989"/>
    </source>
</evidence>
<protein>
    <submittedName>
        <fullName evidence="8">Chromate transporter</fullName>
    </submittedName>
</protein>
<dbReference type="GO" id="GO:0015109">
    <property type="term" value="F:chromate transmembrane transporter activity"/>
    <property type="evidence" value="ECO:0007669"/>
    <property type="project" value="InterPro"/>
</dbReference>
<dbReference type="RefSeq" id="WP_066593900.1">
    <property type="nucleotide sequence ID" value="NZ_CAJTBZ010000026.1"/>
</dbReference>
<feature type="transmembrane region" description="Helical" evidence="7">
    <location>
        <begin position="6"/>
        <end position="35"/>
    </location>
</feature>
<comment type="similarity">
    <text evidence="2">Belongs to the chromate ion transporter (CHR) (TC 2.A.51) family.</text>
</comment>
<dbReference type="InterPro" id="IPR003370">
    <property type="entry name" value="Chromate_transpt"/>
</dbReference>
<dbReference type="EMBL" id="NHMP01000006">
    <property type="protein sequence ID" value="OXE46034.1"/>
    <property type="molecule type" value="Genomic_DNA"/>
</dbReference>
<sequence>MTPALFLLMFGHFFLISIFAIGGFMASLPGMYSFLVESSGLLTPEQFAATVAFGQSLPGPNVLIAAVLGWAAAGPLGCLATFAGTCLPFTLIALYAGRFVRNHADSKNIKAYKAGLAPVAIGLLFATGYLLLQGNLDNYKLLLWAATVTIIVWKTKFPLILLIAAGGILGVLGIF</sequence>
<reference evidence="9" key="1">
    <citation type="submission" date="2017-05" db="EMBL/GenBank/DDBJ databases">
        <title>Improved OligoMM genomes.</title>
        <authorList>
            <person name="Garzetti D."/>
        </authorList>
    </citation>
    <scope>NUCLEOTIDE SEQUENCE [LARGE SCALE GENOMIC DNA]</scope>
    <source>
        <strain evidence="9">YL45</strain>
    </source>
</reference>
<evidence type="ECO:0000256" key="6">
    <source>
        <dbReference type="ARBA" id="ARBA00023136"/>
    </source>
</evidence>
<dbReference type="Pfam" id="PF02417">
    <property type="entry name" value="Chromate_transp"/>
    <property type="match status" value="1"/>
</dbReference>
<comment type="caution">
    <text evidence="8">The sequence shown here is derived from an EMBL/GenBank/DDBJ whole genome shotgun (WGS) entry which is preliminary data.</text>
</comment>
<comment type="subcellular location">
    <subcellularLocation>
        <location evidence="1">Cell membrane</location>
        <topology evidence="1">Multi-pass membrane protein</topology>
    </subcellularLocation>
</comment>
<accession>A0A227KEY6</accession>
<evidence type="ECO:0000256" key="4">
    <source>
        <dbReference type="ARBA" id="ARBA00022692"/>
    </source>
</evidence>
<gene>
    <name evidence="8" type="ORF">ADH67_09950</name>
</gene>
<organism evidence="8 9">
    <name type="scientific">Turicimonas muris</name>
    <dbReference type="NCBI Taxonomy" id="1796652"/>
    <lineage>
        <taxon>Bacteria</taxon>
        <taxon>Pseudomonadati</taxon>
        <taxon>Pseudomonadota</taxon>
        <taxon>Betaproteobacteria</taxon>
        <taxon>Burkholderiales</taxon>
        <taxon>Sutterellaceae</taxon>
        <taxon>Turicimonas</taxon>
    </lineage>
</organism>
<keyword evidence="9" id="KW-1185">Reference proteome</keyword>
<dbReference type="GO" id="GO:0005886">
    <property type="term" value="C:plasma membrane"/>
    <property type="evidence" value="ECO:0007669"/>
    <property type="project" value="UniProtKB-SubCell"/>
</dbReference>
<evidence type="ECO:0000313" key="9">
    <source>
        <dbReference type="Proteomes" id="UP000214610"/>
    </source>
</evidence>
<evidence type="ECO:0000256" key="3">
    <source>
        <dbReference type="ARBA" id="ARBA00022475"/>
    </source>
</evidence>
<dbReference type="AlphaFoldDB" id="A0A227KEY6"/>
<name>A0A227KEY6_9BURK</name>
<dbReference type="PANTHER" id="PTHR43663:SF1">
    <property type="entry name" value="CHROMATE TRANSPORTER"/>
    <property type="match status" value="1"/>
</dbReference>
<keyword evidence="3" id="KW-1003">Cell membrane</keyword>
<feature type="transmembrane region" description="Helical" evidence="7">
    <location>
        <begin position="112"/>
        <end position="132"/>
    </location>
</feature>
<keyword evidence="4 7" id="KW-0812">Transmembrane</keyword>
<dbReference type="Proteomes" id="UP000214610">
    <property type="component" value="Unassembled WGS sequence"/>
</dbReference>
<dbReference type="GeneID" id="78361941"/>
<evidence type="ECO:0000256" key="2">
    <source>
        <dbReference type="ARBA" id="ARBA00005262"/>
    </source>
</evidence>
<feature type="transmembrane region" description="Helical" evidence="7">
    <location>
        <begin position="144"/>
        <end position="172"/>
    </location>
</feature>
<evidence type="ECO:0000313" key="8">
    <source>
        <dbReference type="EMBL" id="OXE46034.1"/>
    </source>
</evidence>
<keyword evidence="6 7" id="KW-0472">Membrane</keyword>
<dbReference type="PANTHER" id="PTHR43663">
    <property type="entry name" value="CHROMATE TRANSPORT PROTEIN-RELATED"/>
    <property type="match status" value="1"/>
</dbReference>
<proteinExistence type="inferred from homology"/>
<evidence type="ECO:0000256" key="7">
    <source>
        <dbReference type="SAM" id="Phobius"/>
    </source>
</evidence>
<evidence type="ECO:0000256" key="1">
    <source>
        <dbReference type="ARBA" id="ARBA00004651"/>
    </source>
</evidence>
<dbReference type="InterPro" id="IPR052518">
    <property type="entry name" value="CHR_Transporter"/>
</dbReference>
<feature type="transmembrane region" description="Helical" evidence="7">
    <location>
        <begin position="79"/>
        <end position="100"/>
    </location>
</feature>